<evidence type="ECO:0000256" key="5">
    <source>
        <dbReference type="ARBA" id="ARBA00023136"/>
    </source>
</evidence>
<keyword evidence="4" id="KW-1133">Transmembrane helix</keyword>
<evidence type="ECO:0000256" key="1">
    <source>
        <dbReference type="ARBA" id="ARBA00004141"/>
    </source>
</evidence>
<dbReference type="GO" id="GO:0016020">
    <property type="term" value="C:membrane"/>
    <property type="evidence" value="ECO:0007669"/>
    <property type="project" value="UniProtKB-SubCell"/>
</dbReference>
<dbReference type="Pfam" id="PF10272">
    <property type="entry name" value="Tmpp129"/>
    <property type="match status" value="1"/>
</dbReference>
<evidence type="ECO:0000256" key="3">
    <source>
        <dbReference type="ARBA" id="ARBA00022692"/>
    </source>
</evidence>
<dbReference type="GO" id="GO:0061630">
    <property type="term" value="F:ubiquitin protein ligase activity"/>
    <property type="evidence" value="ECO:0007669"/>
    <property type="project" value="InterPro"/>
</dbReference>
<comment type="subcellular location">
    <subcellularLocation>
        <location evidence="1">Membrane</location>
        <topology evidence="1">Multi-pass membrane protein</topology>
    </subcellularLocation>
</comment>
<proteinExistence type="inferred from homology"/>
<dbReference type="PANTHER" id="PTHR31322">
    <property type="entry name" value="E3 UBIQUITIN-PROTEIN LIGASE TM129"/>
    <property type="match status" value="1"/>
</dbReference>
<dbReference type="PANTHER" id="PTHR31322:SF2">
    <property type="entry name" value="E3 UBIQUITIN-PROTEIN LIGASE TM129"/>
    <property type="match status" value="1"/>
</dbReference>
<dbReference type="WBParaSite" id="GPUH_0002659701-mRNA-1">
    <property type="protein sequence ID" value="GPUH_0002659701-mRNA-1"/>
    <property type="gene ID" value="GPUH_0002659701"/>
</dbReference>
<name>A0A183F026_9BILA</name>
<reference evidence="6" key="1">
    <citation type="submission" date="2016-06" db="UniProtKB">
        <authorList>
            <consortium name="WormBaseParasite"/>
        </authorList>
    </citation>
    <scope>IDENTIFICATION</scope>
</reference>
<accession>A0A183F026</accession>
<dbReference type="GO" id="GO:0005783">
    <property type="term" value="C:endoplasmic reticulum"/>
    <property type="evidence" value="ECO:0007669"/>
    <property type="project" value="TreeGrafter"/>
</dbReference>
<protein>
    <submittedName>
        <fullName evidence="6">PDEase domain-containing protein</fullName>
    </submittedName>
</protein>
<dbReference type="AlphaFoldDB" id="A0A183F026"/>
<evidence type="ECO:0000256" key="4">
    <source>
        <dbReference type="ARBA" id="ARBA00022989"/>
    </source>
</evidence>
<comment type="similarity">
    <text evidence="2">Belongs to the TMEM129 family.</text>
</comment>
<evidence type="ECO:0000313" key="6">
    <source>
        <dbReference type="WBParaSite" id="GPUH_0002659701-mRNA-1"/>
    </source>
</evidence>
<keyword evidence="5" id="KW-0472">Membrane</keyword>
<dbReference type="InterPro" id="IPR018801">
    <property type="entry name" value="TM129"/>
</dbReference>
<evidence type="ECO:0000256" key="2">
    <source>
        <dbReference type="ARBA" id="ARBA00007332"/>
    </source>
</evidence>
<organism evidence="6">
    <name type="scientific">Gongylonema pulchrum</name>
    <dbReference type="NCBI Taxonomy" id="637853"/>
    <lineage>
        <taxon>Eukaryota</taxon>
        <taxon>Metazoa</taxon>
        <taxon>Ecdysozoa</taxon>
        <taxon>Nematoda</taxon>
        <taxon>Chromadorea</taxon>
        <taxon>Rhabditida</taxon>
        <taxon>Spirurina</taxon>
        <taxon>Spiruromorpha</taxon>
        <taxon>Spiruroidea</taxon>
        <taxon>Gongylonematidae</taxon>
        <taxon>Gongylonema</taxon>
    </lineage>
</organism>
<sequence>LRGKLDKPIAMAREVILKHSLSERFVEAFTRQIALNSKFDYSEPERLEPCLGCSAELSNIKLWKQCLDNIEDDVDPEGHPRPQCAQCYCRPMWLVPLFVFSSVNLAAPTYVLRAVQKRSCTYTVTQLH</sequence>
<keyword evidence="3" id="KW-0812">Transmembrane</keyword>
<dbReference type="GO" id="GO:0016567">
    <property type="term" value="P:protein ubiquitination"/>
    <property type="evidence" value="ECO:0007669"/>
    <property type="project" value="InterPro"/>
</dbReference>